<dbReference type="SUPFAM" id="SSF51735">
    <property type="entry name" value="NAD(P)-binding Rossmann-fold domains"/>
    <property type="match status" value="1"/>
</dbReference>
<dbReference type="Pfam" id="PF22725">
    <property type="entry name" value="GFO_IDH_MocA_C3"/>
    <property type="match status" value="1"/>
</dbReference>
<dbReference type="GO" id="GO:0000166">
    <property type="term" value="F:nucleotide binding"/>
    <property type="evidence" value="ECO:0007669"/>
    <property type="project" value="InterPro"/>
</dbReference>
<dbReference type="PANTHER" id="PTHR43054:SF1">
    <property type="entry name" value="SCYLLO-INOSITOL 2-DEHYDROGENASE (NADP(+)) IOLU"/>
    <property type="match status" value="1"/>
</dbReference>
<dbReference type="Gene3D" id="3.40.50.720">
    <property type="entry name" value="NAD(P)-binding Rossmann-like Domain"/>
    <property type="match status" value="1"/>
</dbReference>
<dbReference type="EMBL" id="FQZG01000098">
    <property type="protein sequence ID" value="SHJ87834.1"/>
    <property type="molecule type" value="Genomic_DNA"/>
</dbReference>
<accession>A0A1M6MWM3</accession>
<feature type="domain" description="GFO/IDH/MocA-like oxidoreductase" evidence="2">
    <location>
        <begin position="138"/>
        <end position="247"/>
    </location>
</feature>
<dbReference type="InterPro" id="IPR036291">
    <property type="entry name" value="NAD(P)-bd_dom_sf"/>
</dbReference>
<evidence type="ECO:0000259" key="2">
    <source>
        <dbReference type="Pfam" id="PF22725"/>
    </source>
</evidence>
<evidence type="ECO:0000259" key="1">
    <source>
        <dbReference type="Pfam" id="PF01408"/>
    </source>
</evidence>
<organism evidence="3 4">
    <name type="scientific">Tessaracoccus bendigoensis DSM 12906</name>
    <dbReference type="NCBI Taxonomy" id="1123357"/>
    <lineage>
        <taxon>Bacteria</taxon>
        <taxon>Bacillati</taxon>
        <taxon>Actinomycetota</taxon>
        <taxon>Actinomycetes</taxon>
        <taxon>Propionibacteriales</taxon>
        <taxon>Propionibacteriaceae</taxon>
        <taxon>Tessaracoccus</taxon>
    </lineage>
</organism>
<keyword evidence="4" id="KW-1185">Reference proteome</keyword>
<feature type="domain" description="Gfo/Idh/MocA-like oxidoreductase N-terminal" evidence="1">
    <location>
        <begin position="3"/>
        <end position="117"/>
    </location>
</feature>
<sequence>MTRYATIGTSSIVDLFLEAGRQVEGFEHTVAHSRDSARGEAFVARHSAARVETSLDALAVADDVDVVYIASPNALHHDQAVSMLAGGKHVLVEKAAASNAVEFGDMLRVAEEHGVVIVESVRSLFDPSYAAIEGLLPALGPVRRVTFGYCQRSRRYDRILARQQVNIFDPEMSAGGLMDIGTYCVNPLVRLFGEPDAVQAAGFLLPNGIDAAGTLLCTYSDKVAEVLYSKATNSDAPSEIQGENATLVIDVIHNPRHLRLLHADHHSQDVHIDKPLSQQAYVLQAMDQFLTDPSQAHPFNRASLTALRVMDRARSQMGIHFPADGLRPPR</sequence>
<dbReference type="Proteomes" id="UP000184512">
    <property type="component" value="Unassembled WGS sequence"/>
</dbReference>
<name>A0A1M6MWM3_9ACTN</name>
<dbReference type="STRING" id="1123357.SAMN02745244_03480"/>
<protein>
    <submittedName>
        <fullName evidence="3">Predicted dehydrogenase</fullName>
    </submittedName>
</protein>
<dbReference type="InterPro" id="IPR000683">
    <property type="entry name" value="Gfo/Idh/MocA-like_OxRdtase_N"/>
</dbReference>
<gene>
    <name evidence="3" type="ORF">SAMN02745244_03480</name>
</gene>
<reference evidence="3 4" key="1">
    <citation type="submission" date="2016-11" db="EMBL/GenBank/DDBJ databases">
        <authorList>
            <person name="Jaros S."/>
            <person name="Januszkiewicz K."/>
            <person name="Wedrychowicz H."/>
        </authorList>
    </citation>
    <scope>NUCLEOTIDE SEQUENCE [LARGE SCALE GENOMIC DNA]</scope>
    <source>
        <strain evidence="3 4">DSM 12906</strain>
    </source>
</reference>
<dbReference type="Gene3D" id="3.30.360.10">
    <property type="entry name" value="Dihydrodipicolinate Reductase, domain 2"/>
    <property type="match status" value="1"/>
</dbReference>
<dbReference type="InterPro" id="IPR055170">
    <property type="entry name" value="GFO_IDH_MocA-like_dom"/>
</dbReference>
<proteinExistence type="predicted"/>
<dbReference type="Pfam" id="PF01408">
    <property type="entry name" value="GFO_IDH_MocA"/>
    <property type="match status" value="1"/>
</dbReference>
<dbReference type="AlphaFoldDB" id="A0A1M6MWM3"/>
<dbReference type="RefSeq" id="WP_073190933.1">
    <property type="nucleotide sequence ID" value="NZ_FQZG01000098.1"/>
</dbReference>
<evidence type="ECO:0000313" key="4">
    <source>
        <dbReference type="Proteomes" id="UP000184512"/>
    </source>
</evidence>
<evidence type="ECO:0000313" key="3">
    <source>
        <dbReference type="EMBL" id="SHJ87834.1"/>
    </source>
</evidence>
<dbReference type="PANTHER" id="PTHR43054">
    <property type="match status" value="1"/>
</dbReference>
<dbReference type="SUPFAM" id="SSF55347">
    <property type="entry name" value="Glyceraldehyde-3-phosphate dehydrogenase-like, C-terminal domain"/>
    <property type="match status" value="1"/>
</dbReference>